<dbReference type="GO" id="GO:0006508">
    <property type="term" value="P:proteolysis"/>
    <property type="evidence" value="ECO:0007669"/>
    <property type="project" value="UniProtKB-KW"/>
</dbReference>
<dbReference type="Pfam" id="PF02517">
    <property type="entry name" value="Rce1-like"/>
    <property type="match status" value="1"/>
</dbReference>
<evidence type="ECO:0000313" key="3">
    <source>
        <dbReference type="EMBL" id="KRQ86136.1"/>
    </source>
</evidence>
<feature type="transmembrane region" description="Helical" evidence="1">
    <location>
        <begin position="134"/>
        <end position="153"/>
    </location>
</feature>
<dbReference type="InterPro" id="IPR003675">
    <property type="entry name" value="Rce1/LyrA-like_dom"/>
</dbReference>
<reference evidence="3 4" key="1">
    <citation type="submission" date="2015-09" db="EMBL/GenBank/DDBJ databases">
        <title>Draft genome sequence of a Caloramator mitchellensis, a moderate thermophile from the Great Artesian Basin of Australia.</title>
        <authorList>
            <person name="Patel B.K."/>
        </authorList>
    </citation>
    <scope>NUCLEOTIDE SEQUENCE [LARGE SCALE GENOMIC DNA]</scope>
    <source>
        <strain evidence="3 4">VF08</strain>
    </source>
</reference>
<gene>
    <name evidence="3" type="ORF">ABG79_02075</name>
</gene>
<dbReference type="EMBL" id="LKHP01000015">
    <property type="protein sequence ID" value="KRQ86136.1"/>
    <property type="molecule type" value="Genomic_DNA"/>
</dbReference>
<keyword evidence="3" id="KW-0378">Hydrolase</keyword>
<keyword evidence="3" id="KW-0645">Protease</keyword>
<dbReference type="STRING" id="908809.ABG79_02075"/>
<organism evidence="3 4">
    <name type="scientific">Caloramator mitchellensis</name>
    <dbReference type="NCBI Taxonomy" id="908809"/>
    <lineage>
        <taxon>Bacteria</taxon>
        <taxon>Bacillati</taxon>
        <taxon>Bacillota</taxon>
        <taxon>Clostridia</taxon>
        <taxon>Eubacteriales</taxon>
        <taxon>Clostridiaceae</taxon>
        <taxon>Caloramator</taxon>
    </lineage>
</organism>
<accession>A0A0R3JRS1</accession>
<keyword evidence="1" id="KW-1133">Transmembrane helix</keyword>
<proteinExistence type="predicted"/>
<dbReference type="Proteomes" id="UP000052015">
    <property type="component" value="Unassembled WGS sequence"/>
</dbReference>
<keyword evidence="1" id="KW-0472">Membrane</keyword>
<keyword evidence="1" id="KW-0812">Transmembrane</keyword>
<protein>
    <submittedName>
        <fullName evidence="3">CAAX amino terminal protease self-immunity</fullName>
    </submittedName>
</protein>
<evidence type="ECO:0000313" key="4">
    <source>
        <dbReference type="Proteomes" id="UP000052015"/>
    </source>
</evidence>
<feature type="transmembrane region" description="Helical" evidence="1">
    <location>
        <begin position="42"/>
        <end position="71"/>
    </location>
</feature>
<dbReference type="GO" id="GO:0004175">
    <property type="term" value="F:endopeptidase activity"/>
    <property type="evidence" value="ECO:0007669"/>
    <property type="project" value="UniProtKB-ARBA"/>
</dbReference>
<dbReference type="RefSeq" id="WP_057979387.1">
    <property type="nucleotide sequence ID" value="NZ_LKHP01000015.1"/>
</dbReference>
<feature type="transmembrane region" description="Helical" evidence="1">
    <location>
        <begin position="92"/>
        <end position="114"/>
    </location>
</feature>
<dbReference type="GO" id="GO:0080120">
    <property type="term" value="P:CAAX-box protein maturation"/>
    <property type="evidence" value="ECO:0007669"/>
    <property type="project" value="UniProtKB-ARBA"/>
</dbReference>
<sequence length="241" mass="27908">MFNNWYFEIIKMLSILILLALPPFLALIRYSNLFKKKKYMWFLIFIPYVVATLFTQNLLPFIAVILTLYFIKKQNDEELMFHFRSLKGWTAEIIGIAVLFKFAITILSVIYVFLLTKLGFTVESQEVIGMFLKASWIQVIFLSITTVIFAPIVEEFIFRHMLYRGVKKKNKAFAVIFTSLLFTLLHYNLAGSLSFFAVGILNCYLYDKFGYRAAVLNHVVFNFISVVLIIAAKVLNLPLSG</sequence>
<dbReference type="OrthoDB" id="4177129at2"/>
<dbReference type="AlphaFoldDB" id="A0A0R3JRS1"/>
<evidence type="ECO:0000259" key="2">
    <source>
        <dbReference type="Pfam" id="PF02517"/>
    </source>
</evidence>
<feature type="domain" description="CAAX prenyl protease 2/Lysostaphin resistance protein A-like" evidence="2">
    <location>
        <begin position="138"/>
        <end position="224"/>
    </location>
</feature>
<feature type="transmembrane region" description="Helical" evidence="1">
    <location>
        <begin position="173"/>
        <end position="201"/>
    </location>
</feature>
<feature type="transmembrane region" description="Helical" evidence="1">
    <location>
        <begin position="213"/>
        <end position="235"/>
    </location>
</feature>
<keyword evidence="4" id="KW-1185">Reference proteome</keyword>
<comment type="caution">
    <text evidence="3">The sequence shown here is derived from an EMBL/GenBank/DDBJ whole genome shotgun (WGS) entry which is preliminary data.</text>
</comment>
<evidence type="ECO:0000256" key="1">
    <source>
        <dbReference type="SAM" id="Phobius"/>
    </source>
</evidence>
<name>A0A0R3JRS1_CALMK</name>